<dbReference type="InterPro" id="IPR051531">
    <property type="entry name" value="N-acetyltransferase"/>
</dbReference>
<dbReference type="PROSITE" id="PS51186">
    <property type="entry name" value="GNAT"/>
    <property type="match status" value="1"/>
</dbReference>
<feature type="domain" description="N-acetyltransferase" evidence="1">
    <location>
        <begin position="12"/>
        <end position="165"/>
    </location>
</feature>
<dbReference type="GO" id="GO:0016747">
    <property type="term" value="F:acyltransferase activity, transferring groups other than amino-acyl groups"/>
    <property type="evidence" value="ECO:0007669"/>
    <property type="project" value="InterPro"/>
</dbReference>
<keyword evidence="3" id="KW-1185">Reference proteome</keyword>
<dbReference type="AlphaFoldDB" id="A0A1R4FBV4"/>
<evidence type="ECO:0000313" key="2">
    <source>
        <dbReference type="EMBL" id="SJM53384.1"/>
    </source>
</evidence>
<organism evidence="2 3">
    <name type="scientific">Arthrobacter rhombi</name>
    <dbReference type="NCBI Taxonomy" id="71253"/>
    <lineage>
        <taxon>Bacteria</taxon>
        <taxon>Bacillati</taxon>
        <taxon>Actinomycetota</taxon>
        <taxon>Actinomycetes</taxon>
        <taxon>Micrococcales</taxon>
        <taxon>Micrococcaceae</taxon>
        <taxon>Arthrobacter</taxon>
    </lineage>
</organism>
<sequence length="165" mass="17734">MNDLLATAPASRSLRPFAADDEPFVAMLATDPRVTRYVGNGATWSPEYVRRRVTEALAALPGGDPAAVRWFIGLEAGRRVGLVVSSRRGAVVEVGYWVCPDAWGRGVASWMLGAALAPIRSVFGDRELLGRVLPGNQASIRVLESQGFVLDPGEGPDLRYVRSVA</sequence>
<gene>
    <name evidence="2" type="ORF">FM101_03260</name>
</gene>
<dbReference type="RefSeq" id="WP_086995344.1">
    <property type="nucleotide sequence ID" value="NZ_FUHW01000014.1"/>
</dbReference>
<accession>A0A1R4FBV4</accession>
<reference evidence="2 3" key="1">
    <citation type="submission" date="2017-02" db="EMBL/GenBank/DDBJ databases">
        <authorList>
            <person name="Peterson S.W."/>
        </authorList>
    </citation>
    <scope>NUCLEOTIDE SEQUENCE [LARGE SCALE GENOMIC DNA]</scope>
    <source>
        <strain evidence="2 3">B Ar 00.02</strain>
    </source>
</reference>
<dbReference type="Gene3D" id="3.40.630.30">
    <property type="match status" value="1"/>
</dbReference>
<dbReference type="EMBL" id="FUHW01000014">
    <property type="protein sequence ID" value="SJM53384.1"/>
    <property type="molecule type" value="Genomic_DNA"/>
</dbReference>
<evidence type="ECO:0000259" key="1">
    <source>
        <dbReference type="PROSITE" id="PS51186"/>
    </source>
</evidence>
<dbReference type="InterPro" id="IPR016181">
    <property type="entry name" value="Acyl_CoA_acyltransferase"/>
</dbReference>
<dbReference type="Proteomes" id="UP000195913">
    <property type="component" value="Unassembled WGS sequence"/>
</dbReference>
<dbReference type="Pfam" id="PF13302">
    <property type="entry name" value="Acetyltransf_3"/>
    <property type="match status" value="1"/>
</dbReference>
<name>A0A1R4FBV4_9MICC</name>
<protein>
    <recommendedName>
        <fullName evidence="1">N-acetyltransferase domain-containing protein</fullName>
    </recommendedName>
</protein>
<evidence type="ECO:0000313" key="3">
    <source>
        <dbReference type="Proteomes" id="UP000195913"/>
    </source>
</evidence>
<dbReference type="PANTHER" id="PTHR43792">
    <property type="entry name" value="GNAT FAMILY, PUTATIVE (AFU_ORTHOLOGUE AFUA_3G00765)-RELATED-RELATED"/>
    <property type="match status" value="1"/>
</dbReference>
<dbReference type="SUPFAM" id="SSF55729">
    <property type="entry name" value="Acyl-CoA N-acyltransferases (Nat)"/>
    <property type="match status" value="1"/>
</dbReference>
<dbReference type="InterPro" id="IPR000182">
    <property type="entry name" value="GNAT_dom"/>
</dbReference>
<proteinExistence type="predicted"/>